<organism evidence="1 2">
    <name type="scientific">Coccidioides immitis H538.4</name>
    <dbReference type="NCBI Taxonomy" id="396776"/>
    <lineage>
        <taxon>Eukaryota</taxon>
        <taxon>Fungi</taxon>
        <taxon>Dikarya</taxon>
        <taxon>Ascomycota</taxon>
        <taxon>Pezizomycotina</taxon>
        <taxon>Eurotiomycetes</taxon>
        <taxon>Eurotiomycetidae</taxon>
        <taxon>Onygenales</taxon>
        <taxon>Onygenaceae</taxon>
        <taxon>Coccidioides</taxon>
    </lineage>
</organism>
<name>A0A0J8RXU3_COCIT</name>
<dbReference type="Proteomes" id="UP000054563">
    <property type="component" value="Unassembled WGS sequence"/>
</dbReference>
<dbReference type="EMBL" id="DS017009">
    <property type="protein sequence ID" value="KMU89014.1"/>
    <property type="molecule type" value="Genomic_DNA"/>
</dbReference>
<accession>A0A0J8RXU3</accession>
<gene>
    <name evidence="1" type="ORF">CIHG_06815</name>
</gene>
<evidence type="ECO:0000313" key="2">
    <source>
        <dbReference type="Proteomes" id="UP000054563"/>
    </source>
</evidence>
<proteinExistence type="predicted"/>
<reference evidence="2" key="1">
    <citation type="journal article" date="2010" name="Genome Res.">
        <title>Population genomic sequencing of Coccidioides fungi reveals recent hybridization and transposon control.</title>
        <authorList>
            <person name="Neafsey D.E."/>
            <person name="Barker B.M."/>
            <person name="Sharpton T.J."/>
            <person name="Stajich J.E."/>
            <person name="Park D.J."/>
            <person name="Whiston E."/>
            <person name="Hung C.-Y."/>
            <person name="McMahan C."/>
            <person name="White J."/>
            <person name="Sykes S."/>
            <person name="Heiman D."/>
            <person name="Young S."/>
            <person name="Zeng Q."/>
            <person name="Abouelleil A."/>
            <person name="Aftuck L."/>
            <person name="Bessette D."/>
            <person name="Brown A."/>
            <person name="FitzGerald M."/>
            <person name="Lui A."/>
            <person name="Macdonald J.P."/>
            <person name="Priest M."/>
            <person name="Orbach M.J."/>
            <person name="Galgiani J.N."/>
            <person name="Kirkland T.N."/>
            <person name="Cole G.T."/>
            <person name="Birren B.W."/>
            <person name="Henn M.R."/>
            <person name="Taylor J.W."/>
            <person name="Rounsley S.D."/>
        </authorList>
    </citation>
    <scope>NUCLEOTIDE SEQUENCE [LARGE SCALE GENOMIC DNA]</scope>
    <source>
        <strain evidence="2">H538.4</strain>
    </source>
</reference>
<dbReference type="VEuPathDB" id="FungiDB:CIHG_06815"/>
<evidence type="ECO:0000313" key="1">
    <source>
        <dbReference type="EMBL" id="KMU89014.1"/>
    </source>
</evidence>
<dbReference type="AlphaFoldDB" id="A0A0J8RXU3"/>
<sequence>MGGHKPSSTPFAGLGTPLPGPVLMHQWVAVEAERLFVQDQTEITPSNTAHLPACMSRMSASHAVSPYSAQAFTVCLKAAGSYPQCKSVFRKKAGRSGEQCDLNGLSSVQGSSLQTLWVTWHFFASRDTRSTTTITQSMDFGMIAGGLLNGLHGYDPRENDARVTDNYFETLQNGNRAS</sequence>
<protein>
    <submittedName>
        <fullName evidence="1">Uncharacterized protein</fullName>
    </submittedName>
</protein>